<evidence type="ECO:0000256" key="2">
    <source>
        <dbReference type="ARBA" id="ARBA00023163"/>
    </source>
</evidence>
<dbReference type="Pfam" id="PF03514">
    <property type="entry name" value="GRAS"/>
    <property type="match status" value="1"/>
</dbReference>
<name>A0A8J5FF10_ZINOF</name>
<dbReference type="Proteomes" id="UP000734854">
    <property type="component" value="Unassembled WGS sequence"/>
</dbReference>
<keyword evidence="1" id="KW-0805">Transcription regulation</keyword>
<dbReference type="PROSITE" id="PS50985">
    <property type="entry name" value="GRAS"/>
    <property type="match status" value="1"/>
</dbReference>
<reference evidence="4 5" key="1">
    <citation type="submission" date="2020-08" db="EMBL/GenBank/DDBJ databases">
        <title>Plant Genome Project.</title>
        <authorList>
            <person name="Zhang R.-G."/>
        </authorList>
    </citation>
    <scope>NUCLEOTIDE SEQUENCE [LARGE SCALE GENOMIC DNA]</scope>
    <source>
        <tissue evidence="4">Rhizome</tissue>
    </source>
</reference>
<proteinExistence type="inferred from homology"/>
<evidence type="ECO:0000313" key="4">
    <source>
        <dbReference type="EMBL" id="KAG6488487.1"/>
    </source>
</evidence>
<dbReference type="EMBL" id="JACMSC010000014">
    <property type="protein sequence ID" value="KAG6488487.1"/>
    <property type="molecule type" value="Genomic_DNA"/>
</dbReference>
<feature type="region of interest" description="SAW" evidence="3">
    <location>
        <begin position="43"/>
        <end position="120"/>
    </location>
</feature>
<protein>
    <submittedName>
        <fullName evidence="4">Uncharacterized protein</fullName>
    </submittedName>
</protein>
<evidence type="ECO:0000256" key="1">
    <source>
        <dbReference type="ARBA" id="ARBA00023015"/>
    </source>
</evidence>
<keyword evidence="2" id="KW-0804">Transcription</keyword>
<dbReference type="PANTHER" id="PTHR31636">
    <property type="entry name" value="OSJNBA0084A10.13 PROTEIN-RELATED"/>
    <property type="match status" value="1"/>
</dbReference>
<gene>
    <name evidence="4" type="ORF">ZIOFF_049730</name>
</gene>
<dbReference type="AlphaFoldDB" id="A0A8J5FF10"/>
<accession>A0A8J5FF10</accession>
<comment type="caution">
    <text evidence="4">The sequence shown here is derived from an EMBL/GenBank/DDBJ whole genome shotgun (WGS) entry which is preliminary data.</text>
</comment>
<evidence type="ECO:0000313" key="5">
    <source>
        <dbReference type="Proteomes" id="UP000734854"/>
    </source>
</evidence>
<comment type="caution">
    <text evidence="3">Lacks conserved residue(s) required for the propagation of feature annotation.</text>
</comment>
<sequence>MGALHYYSVMFDALGESLPVSDNAERHRVEQGILGREIDNVVAVGGPARSGEQKFGSWLGEMARHGFAQVAMSRNTLAQAQLILNLFPSSPPPGYAILHGDRTVKLGWKGTALYTASARTAEPRYYNV</sequence>
<keyword evidence="5" id="KW-1185">Reference proteome</keyword>
<organism evidence="4 5">
    <name type="scientific">Zingiber officinale</name>
    <name type="common">Ginger</name>
    <name type="synonym">Amomum zingiber</name>
    <dbReference type="NCBI Taxonomy" id="94328"/>
    <lineage>
        <taxon>Eukaryota</taxon>
        <taxon>Viridiplantae</taxon>
        <taxon>Streptophyta</taxon>
        <taxon>Embryophyta</taxon>
        <taxon>Tracheophyta</taxon>
        <taxon>Spermatophyta</taxon>
        <taxon>Magnoliopsida</taxon>
        <taxon>Liliopsida</taxon>
        <taxon>Zingiberales</taxon>
        <taxon>Zingiberaceae</taxon>
        <taxon>Zingiber</taxon>
    </lineage>
</organism>
<comment type="similarity">
    <text evidence="3">Belongs to the GRAS family.</text>
</comment>
<dbReference type="InterPro" id="IPR005202">
    <property type="entry name" value="TF_GRAS"/>
</dbReference>
<evidence type="ECO:0000256" key="3">
    <source>
        <dbReference type="PROSITE-ProRule" id="PRU01191"/>
    </source>
</evidence>